<dbReference type="InterPro" id="IPR050319">
    <property type="entry name" value="ABC_transp_ATP-bind"/>
</dbReference>
<dbReference type="InterPro" id="IPR003439">
    <property type="entry name" value="ABC_transporter-like_ATP-bd"/>
</dbReference>
<evidence type="ECO:0000256" key="1">
    <source>
        <dbReference type="ARBA" id="ARBA00005417"/>
    </source>
</evidence>
<keyword evidence="2" id="KW-0813">Transport</keyword>
<name>A0ABW1A6D2_9ACTN</name>
<feature type="domain" description="ABC transporter" evidence="5">
    <location>
        <begin position="6"/>
        <end position="256"/>
    </location>
</feature>
<evidence type="ECO:0000313" key="7">
    <source>
        <dbReference type="Proteomes" id="UP001596074"/>
    </source>
</evidence>
<proteinExistence type="inferred from homology"/>
<dbReference type="RefSeq" id="WP_378285277.1">
    <property type="nucleotide sequence ID" value="NZ_JBHSON010000043.1"/>
</dbReference>
<accession>A0ABW1A6D2</accession>
<dbReference type="NCBIfam" id="TIGR01727">
    <property type="entry name" value="oligo_HPY"/>
    <property type="match status" value="1"/>
</dbReference>
<evidence type="ECO:0000313" key="6">
    <source>
        <dbReference type="EMBL" id="MFC5749549.1"/>
    </source>
</evidence>
<dbReference type="GO" id="GO:0005524">
    <property type="term" value="F:ATP binding"/>
    <property type="evidence" value="ECO:0007669"/>
    <property type="project" value="UniProtKB-KW"/>
</dbReference>
<dbReference type="PANTHER" id="PTHR43776:SF7">
    <property type="entry name" value="D,D-DIPEPTIDE TRANSPORT ATP-BINDING PROTEIN DDPF-RELATED"/>
    <property type="match status" value="1"/>
</dbReference>
<dbReference type="PROSITE" id="PS50893">
    <property type="entry name" value="ABC_TRANSPORTER_2"/>
    <property type="match status" value="1"/>
</dbReference>
<dbReference type="EMBL" id="JBHSON010000043">
    <property type="protein sequence ID" value="MFC5749549.1"/>
    <property type="molecule type" value="Genomic_DNA"/>
</dbReference>
<evidence type="ECO:0000259" key="5">
    <source>
        <dbReference type="PROSITE" id="PS50893"/>
    </source>
</evidence>
<dbReference type="InterPro" id="IPR017871">
    <property type="entry name" value="ABC_transporter-like_CS"/>
</dbReference>
<keyword evidence="4 6" id="KW-0067">ATP-binding</keyword>
<dbReference type="PANTHER" id="PTHR43776">
    <property type="entry name" value="TRANSPORT ATP-BINDING PROTEIN"/>
    <property type="match status" value="1"/>
</dbReference>
<dbReference type="Pfam" id="PF08352">
    <property type="entry name" value="oligo_HPY"/>
    <property type="match status" value="1"/>
</dbReference>
<dbReference type="SUPFAM" id="SSF52540">
    <property type="entry name" value="P-loop containing nucleoside triphosphate hydrolases"/>
    <property type="match status" value="1"/>
</dbReference>
<evidence type="ECO:0000256" key="2">
    <source>
        <dbReference type="ARBA" id="ARBA00022448"/>
    </source>
</evidence>
<dbReference type="PROSITE" id="PS00211">
    <property type="entry name" value="ABC_TRANSPORTER_1"/>
    <property type="match status" value="1"/>
</dbReference>
<evidence type="ECO:0000256" key="4">
    <source>
        <dbReference type="ARBA" id="ARBA00022840"/>
    </source>
</evidence>
<dbReference type="InterPro" id="IPR013563">
    <property type="entry name" value="Oligopep_ABC_C"/>
</dbReference>
<dbReference type="Gene3D" id="3.40.50.300">
    <property type="entry name" value="P-loop containing nucleotide triphosphate hydrolases"/>
    <property type="match status" value="1"/>
</dbReference>
<gene>
    <name evidence="6" type="ORF">ACFPZN_28335</name>
</gene>
<keyword evidence="3" id="KW-0547">Nucleotide-binding</keyword>
<dbReference type="Pfam" id="PF00005">
    <property type="entry name" value="ABC_tran"/>
    <property type="match status" value="1"/>
</dbReference>
<organism evidence="6 7">
    <name type="scientific">Actinomadura rugatobispora</name>
    <dbReference type="NCBI Taxonomy" id="1994"/>
    <lineage>
        <taxon>Bacteria</taxon>
        <taxon>Bacillati</taxon>
        <taxon>Actinomycetota</taxon>
        <taxon>Actinomycetes</taxon>
        <taxon>Streptosporangiales</taxon>
        <taxon>Thermomonosporaceae</taxon>
        <taxon>Actinomadura</taxon>
    </lineage>
</organism>
<dbReference type="InterPro" id="IPR003593">
    <property type="entry name" value="AAA+_ATPase"/>
</dbReference>
<dbReference type="CDD" id="cd03257">
    <property type="entry name" value="ABC_NikE_OppD_transporters"/>
    <property type="match status" value="1"/>
</dbReference>
<protein>
    <submittedName>
        <fullName evidence="6">ABC transporter ATP-binding protein</fullName>
    </submittedName>
</protein>
<dbReference type="SMART" id="SM00382">
    <property type="entry name" value="AAA"/>
    <property type="match status" value="1"/>
</dbReference>
<reference evidence="7" key="1">
    <citation type="journal article" date="2019" name="Int. J. Syst. Evol. Microbiol.">
        <title>The Global Catalogue of Microorganisms (GCM) 10K type strain sequencing project: providing services to taxonomists for standard genome sequencing and annotation.</title>
        <authorList>
            <consortium name="The Broad Institute Genomics Platform"/>
            <consortium name="The Broad Institute Genome Sequencing Center for Infectious Disease"/>
            <person name="Wu L."/>
            <person name="Ma J."/>
        </authorList>
    </citation>
    <scope>NUCLEOTIDE SEQUENCE [LARGE SCALE GENOMIC DNA]</scope>
    <source>
        <strain evidence="7">KCTC 42087</strain>
    </source>
</reference>
<keyword evidence="7" id="KW-1185">Reference proteome</keyword>
<sequence>MSTPLLTARGLRKTFPTGRDLLGRPSGGVRAVDGVDLDLAAGETVGVVGESGSGKTTVGRLVSRLAAPDAGRVELDGRDITRLRGRDLKRVRRDLQVIFQDPYGSLDPTKTVEHAVAEPLAVHRVGSRAERSARVAGLLEQVALDPAMARRYPDELSGGQRQRVAIARAMALSPRVLVADEPTSALDLSTRSEILNLLLELQAGKGLATLLISHDFATVRHLTHRIVVMYLGRVVEEGDAAELVASPLHPYTKALLSAVPEPDPVRQRGRERIELRGEQPDPANPPSGCRFRGRCPQAMARCAEIDPVLTDAGDGPGASVHRVACLLHEESK</sequence>
<comment type="caution">
    <text evidence="6">The sequence shown here is derived from an EMBL/GenBank/DDBJ whole genome shotgun (WGS) entry which is preliminary data.</text>
</comment>
<evidence type="ECO:0000256" key="3">
    <source>
        <dbReference type="ARBA" id="ARBA00022741"/>
    </source>
</evidence>
<dbReference type="Proteomes" id="UP001596074">
    <property type="component" value="Unassembled WGS sequence"/>
</dbReference>
<dbReference type="InterPro" id="IPR027417">
    <property type="entry name" value="P-loop_NTPase"/>
</dbReference>
<comment type="similarity">
    <text evidence="1">Belongs to the ABC transporter superfamily.</text>
</comment>